<dbReference type="CDD" id="cd01448">
    <property type="entry name" value="TST_Repeat_1"/>
    <property type="match status" value="1"/>
</dbReference>
<dbReference type="PANTHER" id="PTHR11364">
    <property type="entry name" value="THIOSULFATE SULFERTANSFERASE"/>
    <property type="match status" value="1"/>
</dbReference>
<evidence type="ECO:0000313" key="6">
    <source>
        <dbReference type="Proteomes" id="UP001049518"/>
    </source>
</evidence>
<feature type="domain" description="Rhodanese" evidence="4">
    <location>
        <begin position="164"/>
        <end position="273"/>
    </location>
</feature>
<evidence type="ECO:0000259" key="4">
    <source>
        <dbReference type="PROSITE" id="PS50206"/>
    </source>
</evidence>
<dbReference type="Proteomes" id="UP001049518">
    <property type="component" value="Chromosome"/>
</dbReference>
<dbReference type="Pfam" id="PF00581">
    <property type="entry name" value="Rhodanese"/>
    <property type="match status" value="2"/>
</dbReference>
<dbReference type="PROSITE" id="PS00380">
    <property type="entry name" value="RHODANESE_1"/>
    <property type="match status" value="1"/>
</dbReference>
<keyword evidence="1" id="KW-0808">Transferase</keyword>
<feature type="region of interest" description="Disordered" evidence="3">
    <location>
        <begin position="267"/>
        <end position="288"/>
    </location>
</feature>
<dbReference type="SMART" id="SM00450">
    <property type="entry name" value="RHOD"/>
    <property type="match status" value="2"/>
</dbReference>
<accession>A0ABX8QU21</accession>
<evidence type="ECO:0000256" key="3">
    <source>
        <dbReference type="SAM" id="MobiDB-lite"/>
    </source>
</evidence>
<dbReference type="Gene3D" id="3.40.250.10">
    <property type="entry name" value="Rhodanese-like domain"/>
    <property type="match status" value="2"/>
</dbReference>
<proteinExistence type="predicted"/>
<evidence type="ECO:0000256" key="2">
    <source>
        <dbReference type="ARBA" id="ARBA00022737"/>
    </source>
</evidence>
<dbReference type="InterPro" id="IPR001763">
    <property type="entry name" value="Rhodanese-like_dom"/>
</dbReference>
<name>A0ABX8QU21_9ACTN</name>
<sequence length="288" mass="29240">MPRGPLIDVPELIALMATPSPPTLLDVRWEFGAPPGGPAFLAGHIPGASYVDLYGELCGPSGDAGRRPVPAPTEFGAAMRRHGVRADGPVVVYDGADSTGAARAWWLLRHAGHRTVRVLDGGFAAWRGHGAPVETGPATGPRHGDFTAAPGGMPVVDADGAARIARAGVLLDARPAERYRGGGPGDGAGGHIPGAVSAPTGEWVTGQGTFLPADEIRARLHRLGAGAHPVAVYCGSGISATHTVLALAVAGVAAALYPGSWSHWTKDPRRPVATCAAPGGTPQPGPPE</sequence>
<protein>
    <submittedName>
        <fullName evidence="5">Sulfurtransferase</fullName>
    </submittedName>
</protein>
<evidence type="ECO:0000256" key="1">
    <source>
        <dbReference type="ARBA" id="ARBA00022679"/>
    </source>
</evidence>
<dbReference type="SUPFAM" id="SSF52821">
    <property type="entry name" value="Rhodanese/Cell cycle control phosphatase"/>
    <property type="match status" value="2"/>
</dbReference>
<feature type="domain" description="Rhodanese" evidence="4">
    <location>
        <begin position="18"/>
        <end position="135"/>
    </location>
</feature>
<dbReference type="InterPro" id="IPR045078">
    <property type="entry name" value="TST/MPST-like"/>
</dbReference>
<reference evidence="5" key="1">
    <citation type="submission" date="2020-07" db="EMBL/GenBank/DDBJ databases">
        <authorList>
            <person name="Tarantini F.S."/>
            <person name="Hong K.W."/>
            <person name="Chan K.G."/>
        </authorList>
    </citation>
    <scope>NUCLEOTIDE SEQUENCE</scope>
    <source>
        <strain evidence="5">32-07</strain>
    </source>
</reference>
<dbReference type="RefSeq" id="WP_231335525.1">
    <property type="nucleotide sequence ID" value="NZ_CP059572.1"/>
</dbReference>
<dbReference type="InterPro" id="IPR036873">
    <property type="entry name" value="Rhodanese-like_dom_sf"/>
</dbReference>
<gene>
    <name evidence="5" type="ORF">AGRA3207_003287</name>
</gene>
<keyword evidence="6" id="KW-1185">Reference proteome</keyword>
<organism evidence="5 6">
    <name type="scientific">Actinomadura graeca</name>
    <dbReference type="NCBI Taxonomy" id="2750812"/>
    <lineage>
        <taxon>Bacteria</taxon>
        <taxon>Bacillati</taxon>
        <taxon>Actinomycetota</taxon>
        <taxon>Actinomycetes</taxon>
        <taxon>Streptosporangiales</taxon>
        <taxon>Thermomonosporaceae</taxon>
        <taxon>Actinomadura</taxon>
    </lineage>
</organism>
<dbReference type="InterPro" id="IPR001307">
    <property type="entry name" value="Thiosulphate_STrfase_CS"/>
</dbReference>
<dbReference type="PANTHER" id="PTHR11364:SF27">
    <property type="entry name" value="SULFURTRANSFERASE"/>
    <property type="match status" value="1"/>
</dbReference>
<dbReference type="EMBL" id="CP059572">
    <property type="protein sequence ID" value="QXJ22304.1"/>
    <property type="molecule type" value="Genomic_DNA"/>
</dbReference>
<keyword evidence="2" id="KW-0677">Repeat</keyword>
<dbReference type="PROSITE" id="PS50206">
    <property type="entry name" value="RHODANESE_3"/>
    <property type="match status" value="2"/>
</dbReference>
<evidence type="ECO:0000313" key="5">
    <source>
        <dbReference type="EMBL" id="QXJ22304.1"/>
    </source>
</evidence>